<dbReference type="EMBL" id="JAEHOC010000075">
    <property type="protein sequence ID" value="KAG2423713.1"/>
    <property type="molecule type" value="Genomic_DNA"/>
</dbReference>
<dbReference type="PANTHER" id="PTHR22803">
    <property type="entry name" value="MANNOSE, PHOSPHOLIPASE, LECTIN RECEPTOR RELATED"/>
    <property type="match status" value="1"/>
</dbReference>
<dbReference type="InterPro" id="IPR001304">
    <property type="entry name" value="C-type_lectin-like"/>
</dbReference>
<sequence length="242" mass="24104">MIGGGHRVAPPPAPPHHWGASAAGSYGGGGAYGGYGYGGAGGYYGGGGGAYGSAQQQPSDFQQPGVYGAGGGNVTHPHSPRRMLEAGGHTAAAATLATGPTLDELLDGSDSSSPRGGARRSALVKMVSAAACSTPKLTWDDARAACRAASGADLARALGYSGAVWIGLSDVTTEGTWAWVNGATFSSTLHPGWAVGEPANTASKDCVALDVSRQAWVVRACTDQLQYICEGASSQLAGCGCT</sequence>
<dbReference type="SUPFAM" id="SSF56436">
    <property type="entry name" value="C-type lectin-like"/>
    <property type="match status" value="1"/>
</dbReference>
<evidence type="ECO:0000313" key="4">
    <source>
        <dbReference type="Proteomes" id="UP000650467"/>
    </source>
</evidence>
<dbReference type="SMART" id="SM00034">
    <property type="entry name" value="CLECT"/>
    <property type="match status" value="1"/>
</dbReference>
<protein>
    <recommendedName>
        <fullName evidence="2">C-type lectin domain-containing protein</fullName>
    </recommendedName>
</protein>
<feature type="region of interest" description="Disordered" evidence="1">
    <location>
        <begin position="53"/>
        <end position="79"/>
    </location>
</feature>
<dbReference type="InterPro" id="IPR016187">
    <property type="entry name" value="CTDL_fold"/>
</dbReference>
<dbReference type="OrthoDB" id="6133475at2759"/>
<reference evidence="3" key="1">
    <citation type="journal article" date="2020" name="bioRxiv">
        <title>Comparative genomics of Chlamydomonas.</title>
        <authorList>
            <person name="Craig R.J."/>
            <person name="Hasan A.R."/>
            <person name="Ness R.W."/>
            <person name="Keightley P.D."/>
        </authorList>
    </citation>
    <scope>NUCLEOTIDE SEQUENCE</scope>
    <source>
        <strain evidence="3">SAG 7.73</strain>
    </source>
</reference>
<evidence type="ECO:0000256" key="1">
    <source>
        <dbReference type="SAM" id="MobiDB-lite"/>
    </source>
</evidence>
<proteinExistence type="predicted"/>
<dbReference type="AlphaFoldDB" id="A0A835SAH6"/>
<evidence type="ECO:0000259" key="2">
    <source>
        <dbReference type="PROSITE" id="PS50041"/>
    </source>
</evidence>
<comment type="caution">
    <text evidence="3">The sequence shown here is derived from an EMBL/GenBank/DDBJ whole genome shotgun (WGS) entry which is preliminary data.</text>
</comment>
<accession>A0A835SAH6</accession>
<dbReference type="PROSITE" id="PS50041">
    <property type="entry name" value="C_TYPE_LECTIN_2"/>
    <property type="match status" value="1"/>
</dbReference>
<evidence type="ECO:0000313" key="3">
    <source>
        <dbReference type="EMBL" id="KAG2423713.1"/>
    </source>
</evidence>
<dbReference type="CDD" id="cd00037">
    <property type="entry name" value="CLECT"/>
    <property type="match status" value="1"/>
</dbReference>
<dbReference type="Proteomes" id="UP000650467">
    <property type="component" value="Unassembled WGS sequence"/>
</dbReference>
<gene>
    <name evidence="3" type="ORF">HXX76_015103</name>
</gene>
<organism evidence="3 4">
    <name type="scientific">Chlamydomonas incerta</name>
    <dbReference type="NCBI Taxonomy" id="51695"/>
    <lineage>
        <taxon>Eukaryota</taxon>
        <taxon>Viridiplantae</taxon>
        <taxon>Chlorophyta</taxon>
        <taxon>core chlorophytes</taxon>
        <taxon>Chlorophyceae</taxon>
        <taxon>CS clade</taxon>
        <taxon>Chlamydomonadales</taxon>
        <taxon>Chlamydomonadaceae</taxon>
        <taxon>Chlamydomonas</taxon>
    </lineage>
</organism>
<dbReference type="InterPro" id="IPR016186">
    <property type="entry name" value="C-type_lectin-like/link_sf"/>
</dbReference>
<dbReference type="InterPro" id="IPR050111">
    <property type="entry name" value="C-type_lectin/snaclec_domain"/>
</dbReference>
<name>A0A835SAH6_CHLIN</name>
<keyword evidence="4" id="KW-1185">Reference proteome</keyword>
<dbReference type="Gene3D" id="3.10.100.10">
    <property type="entry name" value="Mannose-Binding Protein A, subunit A"/>
    <property type="match status" value="1"/>
</dbReference>
<dbReference type="Pfam" id="PF00059">
    <property type="entry name" value="Lectin_C"/>
    <property type="match status" value="1"/>
</dbReference>
<feature type="domain" description="C-type lectin" evidence="2">
    <location>
        <begin position="138"/>
        <end position="230"/>
    </location>
</feature>